<dbReference type="SUPFAM" id="SSF50952">
    <property type="entry name" value="Soluble quinoprotein glucose dehydrogenase"/>
    <property type="match status" value="1"/>
</dbReference>
<evidence type="ECO:0000313" key="5">
    <source>
        <dbReference type="EMBL" id="CAG9316750.1"/>
    </source>
</evidence>
<feature type="transmembrane region" description="Helical" evidence="4">
    <location>
        <begin position="1051"/>
        <end position="1070"/>
    </location>
</feature>
<dbReference type="PROSITE" id="PS50082">
    <property type="entry name" value="WD_REPEATS_2"/>
    <property type="match status" value="2"/>
</dbReference>
<dbReference type="InterPro" id="IPR036322">
    <property type="entry name" value="WD40_repeat_dom_sf"/>
</dbReference>
<evidence type="ECO:0000256" key="2">
    <source>
        <dbReference type="ARBA" id="ARBA00022737"/>
    </source>
</evidence>
<reference evidence="5" key="1">
    <citation type="submission" date="2021-09" db="EMBL/GenBank/DDBJ databases">
        <authorList>
            <consortium name="AG Swart"/>
            <person name="Singh M."/>
            <person name="Singh A."/>
            <person name="Seah K."/>
            <person name="Emmerich C."/>
        </authorList>
    </citation>
    <scope>NUCLEOTIDE SEQUENCE</scope>
    <source>
        <strain evidence="5">ATCC30299</strain>
    </source>
</reference>
<dbReference type="SMART" id="SM00320">
    <property type="entry name" value="WD40"/>
    <property type="match status" value="7"/>
</dbReference>
<dbReference type="InterPro" id="IPR019775">
    <property type="entry name" value="WD40_repeat_CS"/>
</dbReference>
<feature type="transmembrane region" description="Helical" evidence="4">
    <location>
        <begin position="961"/>
        <end position="984"/>
    </location>
</feature>
<comment type="caution">
    <text evidence="5">The sequence shown here is derived from an EMBL/GenBank/DDBJ whole genome shotgun (WGS) entry which is preliminary data.</text>
</comment>
<dbReference type="InterPro" id="IPR015943">
    <property type="entry name" value="WD40/YVTN_repeat-like_dom_sf"/>
</dbReference>
<keyword evidence="6" id="KW-1185">Reference proteome</keyword>
<dbReference type="PANTHER" id="PTHR22847">
    <property type="entry name" value="WD40 REPEAT PROTEIN"/>
    <property type="match status" value="1"/>
</dbReference>
<dbReference type="EMBL" id="CAJZBQ010000016">
    <property type="protein sequence ID" value="CAG9316750.1"/>
    <property type="molecule type" value="Genomic_DNA"/>
</dbReference>
<organism evidence="5 6">
    <name type="scientific">Blepharisma stoltei</name>
    <dbReference type="NCBI Taxonomy" id="1481888"/>
    <lineage>
        <taxon>Eukaryota</taxon>
        <taxon>Sar</taxon>
        <taxon>Alveolata</taxon>
        <taxon>Ciliophora</taxon>
        <taxon>Postciliodesmatophora</taxon>
        <taxon>Heterotrichea</taxon>
        <taxon>Heterotrichida</taxon>
        <taxon>Blepharismidae</taxon>
        <taxon>Blepharisma</taxon>
    </lineage>
</organism>
<evidence type="ECO:0000256" key="3">
    <source>
        <dbReference type="PROSITE-ProRule" id="PRU00221"/>
    </source>
</evidence>
<dbReference type="Gene3D" id="2.130.10.10">
    <property type="entry name" value="YVTN repeat-like/Quinoprotein amine dehydrogenase"/>
    <property type="match status" value="2"/>
</dbReference>
<gene>
    <name evidence="5" type="ORF">BSTOLATCC_MIC16852</name>
</gene>
<feature type="transmembrane region" description="Helical" evidence="4">
    <location>
        <begin position="870"/>
        <end position="892"/>
    </location>
</feature>
<dbReference type="Pfam" id="PF00400">
    <property type="entry name" value="WD40"/>
    <property type="match status" value="2"/>
</dbReference>
<keyword evidence="1 3" id="KW-0853">WD repeat</keyword>
<dbReference type="InterPro" id="IPR001680">
    <property type="entry name" value="WD40_rpt"/>
</dbReference>
<dbReference type="Proteomes" id="UP001162131">
    <property type="component" value="Unassembled WGS sequence"/>
</dbReference>
<keyword evidence="2" id="KW-0677">Repeat</keyword>
<dbReference type="PANTHER" id="PTHR22847:SF637">
    <property type="entry name" value="WD REPEAT DOMAIN 5B"/>
    <property type="match status" value="1"/>
</dbReference>
<sequence length="1391" mass="161016">MSELSATIKNKENLNKTLPVDESFIKYTSYYTDDFVNPNYKDIQLNKFALSLKDATDSIEAQLPRKIETFPMTLLSFKCLSRSSMFLVLVYRGQSGLISYNSITSDTSNPVKISEDRLTVLETCKDDTVAAVGVGIYEHRIFLYKIYPIELLRILSNHHFRVSYFVVSYDKQFLYSIAKNEIFCWNSDNFEKPSDSILLDEFDKIDVSIDGRVLILGSKTGKIVKYTFDGGNVSEIKYEKGIKIIKISYFGNFIAVSYKDYVKILTLSNLSFIYEVSIKSKIKSLAFTKKNGSLVIGTIDGQISIWEFLARTDLINIPISLSQISKLDVDDNDQIFILCKKNDFFALNYPSYSSMALFSDYSGMAFNADTLYFYDQTNRIFINKVGTQEKSVLITHPRKIEKLVPANNILIILDFEYITAYNQHTCETFEKKKGRETSFAAEVSSDFSWICVGGLDQKLRIYSLDTLELIKEFVGHTNEIRAVCIFRQDTLIATGSRDSTSKIWNFKSGENLVTLKGHQRPIYSVKSVHDDKLLLTASFDHTIKIWFWETGSLVHTIIDKGGIYSIAVSPNNGYFVYGGTSEELNFFCTKTFSKILSIKGEGVISMIKFSSDGKYIICKSSWDSKVYSYVIENPMNKETCEVYGFGVNKYKFMKYIQGIIKWKDPKAYDSSMDDCVMLPDMITPLQIYTFFNMTECISKSLENRPNFASTSFNLDPISIAVKKNLKDSLSILLQHLMLCENPFVFSLVSKEILIGINSADYPIIQQFYATVFKKAENLNLPMQCSKTVWNPIFFHSDIFVPKSIDFFGNDKIIEEKTISFWYTLLPLNLTLGSQDSIDFLQSILCTPNKSIFRTQFIKMILLDKWLKAKWIMYVQACIYILYMTCLSLYVLFDRNGMSGIIPFFILSIVLFVYEVLQMVYNMGKRSLNLWVCSDIVRSGLAFLYCIYVWKNDDNSKSDEILVYLMCLSWLRGLSYFRLFIWTRYMINLLFEVLKDMISFLLILFYSVLSFCFIFIAIDSSSDHSNFAHYIEFSYLVILNSFDSSTFSSLEWVIFIIASIIEPIILLNVLISIMGNTYERVQEGFEVADNYELTDMILEVENLLLWNRRKRNYQYFQMCMDNLNDDDSDSWMGKIKELKMMINTIQKGQETISEENKLFLTEIKAIKADSQALRNQISGIEANVLTLLNHFQKNEENKKNLSRYFCPKMHDLVEDDDYANEIYEKYNKEPYCNRCLKKKNGVYYVCKTCEYLICENCLKFMVSPTEKATWFTCTLSHKLIFIEDLSVYQISETAKKTLICESCKKLRLTGMITCETCKIYLCLKCIERIKKFIPILSTKFCRNGHQLEWREKITYRNPSYCCDICRASVRRIGSFHCDLCVFDVCPKCIENI</sequence>
<accession>A0AAU9J7R7</accession>
<proteinExistence type="predicted"/>
<evidence type="ECO:0000256" key="1">
    <source>
        <dbReference type="ARBA" id="ARBA00022574"/>
    </source>
</evidence>
<evidence type="ECO:0000256" key="4">
    <source>
        <dbReference type="SAM" id="Phobius"/>
    </source>
</evidence>
<keyword evidence="4" id="KW-1133">Transmembrane helix</keyword>
<name>A0AAU9J7R7_9CILI</name>
<protein>
    <submittedName>
        <fullName evidence="5">Uncharacterized protein</fullName>
    </submittedName>
</protein>
<feature type="transmembrane region" description="Helical" evidence="4">
    <location>
        <begin position="898"/>
        <end position="916"/>
    </location>
</feature>
<feature type="transmembrane region" description="Helical" evidence="4">
    <location>
        <begin position="996"/>
        <end position="1017"/>
    </location>
</feature>
<dbReference type="InterPro" id="IPR011041">
    <property type="entry name" value="Quinoprot_gluc/sorb_DH_b-prop"/>
</dbReference>
<dbReference type="GO" id="GO:1990234">
    <property type="term" value="C:transferase complex"/>
    <property type="evidence" value="ECO:0007669"/>
    <property type="project" value="UniProtKB-ARBA"/>
</dbReference>
<keyword evidence="4" id="KW-0472">Membrane</keyword>
<dbReference type="SUPFAM" id="SSF50978">
    <property type="entry name" value="WD40 repeat-like"/>
    <property type="match status" value="1"/>
</dbReference>
<keyword evidence="4" id="KW-0812">Transmembrane</keyword>
<feature type="repeat" description="WD" evidence="3">
    <location>
        <begin position="515"/>
        <end position="556"/>
    </location>
</feature>
<dbReference type="PROSITE" id="PS50294">
    <property type="entry name" value="WD_REPEATS_REGION"/>
    <property type="match status" value="2"/>
</dbReference>
<dbReference type="PROSITE" id="PS00678">
    <property type="entry name" value="WD_REPEATS_1"/>
    <property type="match status" value="1"/>
</dbReference>
<feature type="repeat" description="WD" evidence="3">
    <location>
        <begin position="473"/>
        <end position="514"/>
    </location>
</feature>
<evidence type="ECO:0000313" key="6">
    <source>
        <dbReference type="Proteomes" id="UP001162131"/>
    </source>
</evidence>